<gene>
    <name evidence="1" type="ORF">FB459_3210</name>
</gene>
<evidence type="ECO:0000313" key="2">
    <source>
        <dbReference type="Proteomes" id="UP000320806"/>
    </source>
</evidence>
<dbReference type="OrthoDB" id="3784885at2"/>
<dbReference type="RefSeq" id="WP_141929143.1">
    <property type="nucleotide sequence ID" value="NZ_BAABCI010000001.1"/>
</dbReference>
<dbReference type="NCBIfam" id="TIGR03967">
    <property type="entry name" value="mycofact_MftB"/>
    <property type="match status" value="1"/>
</dbReference>
<dbReference type="Pfam" id="PF26520">
    <property type="entry name" value="MftB_chaperone"/>
    <property type="match status" value="1"/>
</dbReference>
<evidence type="ECO:0000313" key="1">
    <source>
        <dbReference type="EMBL" id="TQJ15652.1"/>
    </source>
</evidence>
<reference evidence="1 2" key="1">
    <citation type="submission" date="2019-06" db="EMBL/GenBank/DDBJ databases">
        <title>Sequencing the genomes of 1000 actinobacteria strains.</title>
        <authorList>
            <person name="Klenk H.-P."/>
        </authorList>
    </citation>
    <scope>NUCLEOTIDE SEQUENCE [LARGE SCALE GENOMIC DNA]</scope>
    <source>
        <strain evidence="1 2">DSM 19828</strain>
    </source>
</reference>
<name>A0A542EJX8_9MICO</name>
<protein>
    <submittedName>
        <fullName evidence="1">Putative mycofactocin binding protein MftB</fullName>
    </submittedName>
</protein>
<organism evidence="1 2">
    <name type="scientific">Yimella lutea</name>
    <dbReference type="NCBI Taxonomy" id="587872"/>
    <lineage>
        <taxon>Bacteria</taxon>
        <taxon>Bacillati</taxon>
        <taxon>Actinomycetota</taxon>
        <taxon>Actinomycetes</taxon>
        <taxon>Micrococcales</taxon>
        <taxon>Dermacoccaceae</taxon>
        <taxon>Yimella</taxon>
    </lineage>
</organism>
<dbReference type="Proteomes" id="UP000320806">
    <property type="component" value="Unassembled WGS sequence"/>
</dbReference>
<sequence length="89" mass="9890">MLHERWALSGSVALRPEPFGALAYDFTSRRLSFLKSPRLVRVVESLRESQDVAAALTGAGVPEEQWPQYESALRQLADRGMLTSRGSQS</sequence>
<dbReference type="AlphaFoldDB" id="A0A542EJX8"/>
<comment type="caution">
    <text evidence="1">The sequence shown here is derived from an EMBL/GenBank/DDBJ whole genome shotgun (WGS) entry which is preliminary data.</text>
</comment>
<dbReference type="EMBL" id="VFMO01000001">
    <property type="protein sequence ID" value="TQJ15652.1"/>
    <property type="molecule type" value="Genomic_DNA"/>
</dbReference>
<dbReference type="InterPro" id="IPR023850">
    <property type="entry name" value="MftB"/>
</dbReference>
<accession>A0A542EJX8</accession>
<proteinExistence type="predicted"/>
<keyword evidence="2" id="KW-1185">Reference proteome</keyword>